<comment type="caution">
    <text evidence="2">The sequence shown here is derived from an EMBL/GenBank/DDBJ whole genome shotgun (WGS) entry which is preliminary data.</text>
</comment>
<proteinExistence type="predicted"/>
<evidence type="ECO:0000313" key="3">
    <source>
        <dbReference type="Proteomes" id="UP001163046"/>
    </source>
</evidence>
<evidence type="ECO:0000313" key="2">
    <source>
        <dbReference type="EMBL" id="KAJ7375474.1"/>
    </source>
</evidence>
<gene>
    <name evidence="2" type="ORF">OS493_002248</name>
</gene>
<evidence type="ECO:0000256" key="1">
    <source>
        <dbReference type="SAM" id="MobiDB-lite"/>
    </source>
</evidence>
<keyword evidence="3" id="KW-1185">Reference proteome</keyword>
<organism evidence="2 3">
    <name type="scientific">Desmophyllum pertusum</name>
    <dbReference type="NCBI Taxonomy" id="174260"/>
    <lineage>
        <taxon>Eukaryota</taxon>
        <taxon>Metazoa</taxon>
        <taxon>Cnidaria</taxon>
        <taxon>Anthozoa</taxon>
        <taxon>Hexacorallia</taxon>
        <taxon>Scleractinia</taxon>
        <taxon>Caryophylliina</taxon>
        <taxon>Caryophylliidae</taxon>
        <taxon>Desmophyllum</taxon>
    </lineage>
</organism>
<sequence length="121" mass="12883">MESAEFIALSSEGLPVSVPDSGASAIPTSGIVVSTAAVLAVLSLSGTVSPPSIQQMFPKSSIGHSDGSGGPSSRKECFARDIKWFGFSSHAWLVEGCDHLVISIWNRFFPYWFECQSGISR</sequence>
<name>A0A9W9Z8I5_9CNID</name>
<reference evidence="2" key="1">
    <citation type="submission" date="2023-01" db="EMBL/GenBank/DDBJ databases">
        <title>Genome assembly of the deep-sea coral Lophelia pertusa.</title>
        <authorList>
            <person name="Herrera S."/>
            <person name="Cordes E."/>
        </authorList>
    </citation>
    <scope>NUCLEOTIDE SEQUENCE</scope>
    <source>
        <strain evidence="2">USNM1676648</strain>
        <tissue evidence="2">Polyp</tissue>
    </source>
</reference>
<protein>
    <submittedName>
        <fullName evidence="2">Uncharacterized protein</fullName>
    </submittedName>
</protein>
<dbReference type="Proteomes" id="UP001163046">
    <property type="component" value="Unassembled WGS sequence"/>
</dbReference>
<accession>A0A9W9Z8I5</accession>
<dbReference type="EMBL" id="MU826826">
    <property type="protein sequence ID" value="KAJ7375474.1"/>
    <property type="molecule type" value="Genomic_DNA"/>
</dbReference>
<feature type="region of interest" description="Disordered" evidence="1">
    <location>
        <begin position="48"/>
        <end position="74"/>
    </location>
</feature>
<dbReference type="AlphaFoldDB" id="A0A9W9Z8I5"/>